<dbReference type="PANTHER" id="PTHR30069">
    <property type="entry name" value="TONB-DEPENDENT OUTER MEMBRANE RECEPTOR"/>
    <property type="match status" value="1"/>
</dbReference>
<evidence type="ECO:0000256" key="13">
    <source>
        <dbReference type="SAM" id="SignalP"/>
    </source>
</evidence>
<evidence type="ECO:0000256" key="11">
    <source>
        <dbReference type="RuleBase" id="RU003357"/>
    </source>
</evidence>
<dbReference type="SUPFAM" id="SSF56935">
    <property type="entry name" value="Porins"/>
    <property type="match status" value="1"/>
</dbReference>
<keyword evidence="6 11" id="KW-0798">TonB box</keyword>
<dbReference type="PANTHER" id="PTHR30069:SF29">
    <property type="entry name" value="HEMOGLOBIN AND HEMOGLOBIN-HAPTOGLOBIN-BINDING PROTEIN 1-RELATED"/>
    <property type="match status" value="1"/>
</dbReference>
<protein>
    <submittedName>
        <fullName evidence="16">SusC/RagA family TonB-linked outer membrane protein</fullName>
    </submittedName>
</protein>
<feature type="signal peptide" evidence="13">
    <location>
        <begin position="1"/>
        <end position="20"/>
    </location>
</feature>
<keyword evidence="4 10" id="KW-0812">Transmembrane</keyword>
<dbReference type="SUPFAM" id="SSF49464">
    <property type="entry name" value="Carboxypeptidase regulatory domain-like"/>
    <property type="match status" value="1"/>
</dbReference>
<gene>
    <name evidence="16" type="ORF">H8S65_00370</name>
</gene>
<dbReference type="Pfam" id="PF13715">
    <property type="entry name" value="CarbopepD_reg_2"/>
    <property type="match status" value="1"/>
</dbReference>
<dbReference type="EMBL" id="JACOOJ010000001">
    <property type="protein sequence ID" value="MBC5631234.1"/>
    <property type="molecule type" value="Genomic_DNA"/>
</dbReference>
<dbReference type="InterPro" id="IPR039426">
    <property type="entry name" value="TonB-dep_rcpt-like"/>
</dbReference>
<evidence type="ECO:0000256" key="12">
    <source>
        <dbReference type="SAM" id="MobiDB-lite"/>
    </source>
</evidence>
<evidence type="ECO:0000256" key="1">
    <source>
        <dbReference type="ARBA" id="ARBA00004571"/>
    </source>
</evidence>
<dbReference type="Gene3D" id="2.170.130.10">
    <property type="entry name" value="TonB-dependent receptor, plug domain"/>
    <property type="match status" value="1"/>
</dbReference>
<dbReference type="Pfam" id="PF00593">
    <property type="entry name" value="TonB_dep_Rec_b-barrel"/>
    <property type="match status" value="1"/>
</dbReference>
<name>A0ABR7DIK1_9BACT</name>
<dbReference type="Pfam" id="PF07715">
    <property type="entry name" value="Plug"/>
    <property type="match status" value="1"/>
</dbReference>
<keyword evidence="17" id="KW-1185">Reference proteome</keyword>
<feature type="domain" description="TonB-dependent receptor-like beta-barrel" evidence="14">
    <location>
        <begin position="459"/>
        <end position="904"/>
    </location>
</feature>
<evidence type="ECO:0000313" key="16">
    <source>
        <dbReference type="EMBL" id="MBC5631234.1"/>
    </source>
</evidence>
<keyword evidence="2 10" id="KW-0813">Transport</keyword>
<evidence type="ECO:0000313" key="17">
    <source>
        <dbReference type="Proteomes" id="UP000651475"/>
    </source>
</evidence>
<evidence type="ECO:0000256" key="8">
    <source>
        <dbReference type="ARBA" id="ARBA00023170"/>
    </source>
</evidence>
<dbReference type="Proteomes" id="UP000651475">
    <property type="component" value="Unassembled WGS sequence"/>
</dbReference>
<evidence type="ECO:0000259" key="14">
    <source>
        <dbReference type="Pfam" id="PF00593"/>
    </source>
</evidence>
<keyword evidence="5 13" id="KW-0732">Signal</keyword>
<feature type="domain" description="TonB-dependent receptor plug" evidence="15">
    <location>
        <begin position="114"/>
        <end position="237"/>
    </location>
</feature>
<evidence type="ECO:0000256" key="6">
    <source>
        <dbReference type="ARBA" id="ARBA00023077"/>
    </source>
</evidence>
<keyword evidence="3 10" id="KW-1134">Transmembrane beta strand</keyword>
<dbReference type="RefSeq" id="WP_186927983.1">
    <property type="nucleotide sequence ID" value="NZ_JACOOJ010000001.1"/>
</dbReference>
<keyword evidence="9 10" id="KW-0998">Cell outer membrane</keyword>
<dbReference type="NCBIfam" id="TIGR04056">
    <property type="entry name" value="OMP_RagA_SusC"/>
    <property type="match status" value="1"/>
</dbReference>
<evidence type="ECO:0000256" key="7">
    <source>
        <dbReference type="ARBA" id="ARBA00023136"/>
    </source>
</evidence>
<evidence type="ECO:0000256" key="2">
    <source>
        <dbReference type="ARBA" id="ARBA00022448"/>
    </source>
</evidence>
<keyword evidence="8" id="KW-0675">Receptor</keyword>
<comment type="caution">
    <text evidence="16">The sequence shown here is derived from an EMBL/GenBank/DDBJ whole genome shotgun (WGS) entry which is preliminary data.</text>
</comment>
<dbReference type="Gene3D" id="2.60.40.1120">
    <property type="entry name" value="Carboxypeptidase-like, regulatory domain"/>
    <property type="match status" value="1"/>
</dbReference>
<evidence type="ECO:0000256" key="10">
    <source>
        <dbReference type="PROSITE-ProRule" id="PRU01360"/>
    </source>
</evidence>
<evidence type="ECO:0000256" key="9">
    <source>
        <dbReference type="ARBA" id="ARBA00023237"/>
    </source>
</evidence>
<dbReference type="PROSITE" id="PS52016">
    <property type="entry name" value="TONB_DEPENDENT_REC_3"/>
    <property type="match status" value="1"/>
</dbReference>
<evidence type="ECO:0000256" key="3">
    <source>
        <dbReference type="ARBA" id="ARBA00022452"/>
    </source>
</evidence>
<dbReference type="InterPro" id="IPR000531">
    <property type="entry name" value="Beta-barrel_TonB"/>
</dbReference>
<reference evidence="16 17" key="1">
    <citation type="submission" date="2020-08" db="EMBL/GenBank/DDBJ databases">
        <title>Genome public.</title>
        <authorList>
            <person name="Liu C."/>
            <person name="Sun Q."/>
        </authorList>
    </citation>
    <scope>NUCLEOTIDE SEQUENCE [LARGE SCALE GENOMIC DNA]</scope>
    <source>
        <strain evidence="16 17">NSJ-79</strain>
    </source>
</reference>
<dbReference type="InterPro" id="IPR008969">
    <property type="entry name" value="CarboxyPept-like_regulatory"/>
</dbReference>
<sequence>MKRVLFLMLCLVTSMNIVLAQNRKITGTVVSAEDNEPVIGAAVVVRGTQIGIVTDVDGVFSLEVPASAKTLVISYLGMKTQEVAIKDGLKIILESDLHSLDEVVVTAMGLNREKKSLGYAIQEVKSDELTKAGSASLTSSLSGKVAGVQVNQFGGSVGASSRISVRGNSSLSSDQQPLIVVDGVPIANDTQRSGDNAYNGVDYGSGLNDINPEDIESISVLKGGSAALYGMRAGNGVILITTKSGKNSNGVTISYDLNMTMDRVANLPRFQNSYGQGLYGEEYYWKYGEHSDLSYQDYAVRYGYDYNTGVGQEDMSWGPRLDVGLKISQFDSNGEYVDWVSRPNNVKDFFQTGLTMNHMVSVQAKGDRITTRASLSYRDQKGTIPNTDQKKYSGQVNTEMKLNKYISFNLSANYTRTESDNLVGQGYGSNNPVVSLVTWAGRQVNMKSLKENWAQKDAAGNYTYYNWIDQWHVNPYFTVNENTNSYQRDRVFAKTSLFYQPFEWLKFEGRVGMDYYNAKTFERHYYDRGDYPDGAFFQRNTTNTELNADIIGTVNKTFGDFNLSGIVGANYRDLNYETHRIGANALTVRGVYTLANKSGDAVAEMDHSHIRSNSVYANASLGWKSQLYMDVSARNDWSSTIRDAFFYPSVSLSWIPTASFENLQNDVLSFWKLRGGVAQIGSATSAYRNSYYYYAESASFNGVSQMYKSFGYPNYDLKPESITTWEVGTEVGLFDDRLHFDLAYYQKQTKDQILSVSTSNVVGFGSMLVNAGRIDNKGVELQVRGDIFRSQKDGFTWSSTLNFAKDKSKVVELYNDPETGKPLLDTYGLGWTWGIATQAKVGEKWGALVGEGFKRVDQDDVNAGNATADQIGAIKLLANGALDKDASKVMGNVTPDFMMGWRHDFTYKNFGFGFLLDLRIGGDIWSQTMSHSYQTGVAKVTAENGIRERPIVAGKDVLTNERFVMPDANGNWVENTIETDAFSWFNSNNVAEMYVFDGSFLKLREAYISYDVPKSILNKTRYFNRATISLIGTNLALLWVHSSNTLRIDPESGGVASDSRGVGLEQSSTPGSRSFGLKLGLTF</sequence>
<dbReference type="InterPro" id="IPR012910">
    <property type="entry name" value="Plug_dom"/>
</dbReference>
<dbReference type="InterPro" id="IPR036942">
    <property type="entry name" value="Beta-barrel_TonB_sf"/>
</dbReference>
<evidence type="ECO:0000256" key="5">
    <source>
        <dbReference type="ARBA" id="ARBA00022729"/>
    </source>
</evidence>
<dbReference type="Gene3D" id="2.40.170.20">
    <property type="entry name" value="TonB-dependent receptor, beta-barrel domain"/>
    <property type="match status" value="1"/>
</dbReference>
<organism evidence="16 17">
    <name type="scientific">Parabacteroides hominis</name>
    <dbReference type="NCBI Taxonomy" id="2763057"/>
    <lineage>
        <taxon>Bacteria</taxon>
        <taxon>Pseudomonadati</taxon>
        <taxon>Bacteroidota</taxon>
        <taxon>Bacteroidia</taxon>
        <taxon>Bacteroidales</taxon>
        <taxon>Tannerellaceae</taxon>
        <taxon>Parabacteroides</taxon>
    </lineage>
</organism>
<dbReference type="InterPro" id="IPR037066">
    <property type="entry name" value="Plug_dom_sf"/>
</dbReference>
<feature type="region of interest" description="Disordered" evidence="12">
    <location>
        <begin position="1051"/>
        <end position="1072"/>
    </location>
</feature>
<dbReference type="InterPro" id="IPR023997">
    <property type="entry name" value="TonB-dep_OMP_SusC/RagA_CS"/>
</dbReference>
<accession>A0ABR7DIK1</accession>
<keyword evidence="7 10" id="KW-0472">Membrane</keyword>
<comment type="similarity">
    <text evidence="10 11">Belongs to the TonB-dependent receptor family.</text>
</comment>
<dbReference type="InterPro" id="IPR023996">
    <property type="entry name" value="TonB-dep_OMP_SusC/RagA"/>
</dbReference>
<proteinExistence type="inferred from homology"/>
<feature type="chain" id="PRO_5046736024" evidence="13">
    <location>
        <begin position="21"/>
        <end position="1083"/>
    </location>
</feature>
<evidence type="ECO:0000259" key="15">
    <source>
        <dbReference type="Pfam" id="PF07715"/>
    </source>
</evidence>
<dbReference type="NCBIfam" id="TIGR04057">
    <property type="entry name" value="SusC_RagA_signa"/>
    <property type="match status" value="1"/>
</dbReference>
<comment type="subcellular location">
    <subcellularLocation>
        <location evidence="1 10">Cell outer membrane</location>
        <topology evidence="1 10">Multi-pass membrane protein</topology>
    </subcellularLocation>
</comment>
<evidence type="ECO:0000256" key="4">
    <source>
        <dbReference type="ARBA" id="ARBA00022692"/>
    </source>
</evidence>